<name>I0H4J8_ACTM4</name>
<dbReference type="InterPro" id="IPR029787">
    <property type="entry name" value="Nucleotide_cyclase"/>
</dbReference>
<dbReference type="SMART" id="SM00267">
    <property type="entry name" value="GGDEF"/>
    <property type="match status" value="1"/>
</dbReference>
<dbReference type="STRING" id="512565.AMIS_27150"/>
<accession>I0H4J8</accession>
<dbReference type="InterPro" id="IPR043128">
    <property type="entry name" value="Rev_trsase/Diguanyl_cyclase"/>
</dbReference>
<keyword evidence="1" id="KW-0472">Membrane</keyword>
<feature type="transmembrane region" description="Helical" evidence="1">
    <location>
        <begin position="75"/>
        <end position="94"/>
    </location>
</feature>
<dbReference type="GO" id="GO:1902201">
    <property type="term" value="P:negative regulation of bacterial-type flagellum-dependent cell motility"/>
    <property type="evidence" value="ECO:0007669"/>
    <property type="project" value="TreeGrafter"/>
</dbReference>
<dbReference type="FunFam" id="3.30.70.270:FF:000001">
    <property type="entry name" value="Diguanylate cyclase domain protein"/>
    <property type="match status" value="1"/>
</dbReference>
<dbReference type="Pfam" id="PF00990">
    <property type="entry name" value="GGDEF"/>
    <property type="match status" value="1"/>
</dbReference>
<dbReference type="PATRIC" id="fig|512565.3.peg.2715"/>
<sequence length="489" mass="52511">MAATANRSAPWMSVPLWAWYAAAGACLLGLYTLVVLNDGPTMVATPVFATGVTAGLVGMLLGIRVNDSSAWWPRLLAGGVAVNLIVTLLPAGAWPVTQPLYLLYYLLNVLALVLVVRRRTPDWDLPGVIDAAIVTIAAGLLSWVFLIGPILDVSDRHPAMRLLSIAYPLGDVLLVALATRLFLGGGRPSVAARVLACYLLLSILPDVLTALHDLLPQDPWIARMWNVSTVMWLAAALLVGLLGLHPSMRDLDAPKPAGSPDAGWGQLAGLALASLLAPATLFVQYLRDAPLHIPLICACCALILLLVIGRLAALVRVQRQMAVTDELTGLRTRRYFQEKLHNLPDPDRGTAVVLLDIDHFKRINDTYGHDGGDRVLREVALRLAGAVRRGDLAARYGGEEFAILLSSTTHDQALAVADRMHAAVRDRPCSAGPDVEVDVTVSAGVACLPTDVDDPGRLTLLADQFLYEAKAAGRDRVVSTRLRRLPESA</sequence>
<feature type="transmembrane region" description="Helical" evidence="1">
    <location>
        <begin position="224"/>
        <end position="244"/>
    </location>
</feature>
<gene>
    <name evidence="3" type="ordered locus">AMIS_27150</name>
</gene>
<dbReference type="EMBL" id="AP012319">
    <property type="protein sequence ID" value="BAL87935.1"/>
    <property type="molecule type" value="Genomic_DNA"/>
</dbReference>
<feature type="transmembrane region" description="Helical" evidence="1">
    <location>
        <begin position="16"/>
        <end position="36"/>
    </location>
</feature>
<dbReference type="eggNOG" id="COG3706">
    <property type="taxonomic scope" value="Bacteria"/>
</dbReference>
<evidence type="ECO:0000313" key="3">
    <source>
        <dbReference type="EMBL" id="BAL87935.1"/>
    </source>
</evidence>
<evidence type="ECO:0000256" key="1">
    <source>
        <dbReference type="SAM" id="Phobius"/>
    </source>
</evidence>
<keyword evidence="1" id="KW-1133">Transmembrane helix</keyword>
<feature type="transmembrane region" description="Helical" evidence="1">
    <location>
        <begin position="264"/>
        <end position="285"/>
    </location>
</feature>
<feature type="domain" description="GGDEF" evidence="2">
    <location>
        <begin position="348"/>
        <end position="482"/>
    </location>
</feature>
<dbReference type="Proteomes" id="UP000007882">
    <property type="component" value="Chromosome"/>
</dbReference>
<dbReference type="AlphaFoldDB" id="I0H4J8"/>
<feature type="transmembrane region" description="Helical" evidence="1">
    <location>
        <begin position="128"/>
        <end position="150"/>
    </location>
</feature>
<keyword evidence="4" id="KW-1185">Reference proteome</keyword>
<feature type="transmembrane region" description="Helical" evidence="1">
    <location>
        <begin position="291"/>
        <end position="313"/>
    </location>
</feature>
<dbReference type="RefSeq" id="WP_014442830.1">
    <property type="nucleotide sequence ID" value="NC_017093.1"/>
</dbReference>
<dbReference type="CDD" id="cd01949">
    <property type="entry name" value="GGDEF"/>
    <property type="match status" value="1"/>
</dbReference>
<dbReference type="InterPro" id="IPR000160">
    <property type="entry name" value="GGDEF_dom"/>
</dbReference>
<dbReference type="NCBIfam" id="TIGR00254">
    <property type="entry name" value="GGDEF"/>
    <property type="match status" value="1"/>
</dbReference>
<evidence type="ECO:0000313" key="4">
    <source>
        <dbReference type="Proteomes" id="UP000007882"/>
    </source>
</evidence>
<dbReference type="GO" id="GO:0052621">
    <property type="term" value="F:diguanylate cyclase activity"/>
    <property type="evidence" value="ECO:0007669"/>
    <property type="project" value="TreeGrafter"/>
</dbReference>
<dbReference type="Gene3D" id="3.30.70.270">
    <property type="match status" value="1"/>
</dbReference>
<dbReference type="HOGENOM" id="CLU_000445_11_30_11"/>
<evidence type="ECO:0000259" key="2">
    <source>
        <dbReference type="PROSITE" id="PS50887"/>
    </source>
</evidence>
<proteinExistence type="predicted"/>
<dbReference type="SUPFAM" id="SSF55073">
    <property type="entry name" value="Nucleotide cyclase"/>
    <property type="match status" value="1"/>
</dbReference>
<keyword evidence="1" id="KW-0812">Transmembrane</keyword>
<feature type="transmembrane region" description="Helical" evidence="1">
    <location>
        <begin position="162"/>
        <end position="183"/>
    </location>
</feature>
<dbReference type="PANTHER" id="PTHR45138">
    <property type="entry name" value="REGULATORY COMPONENTS OF SENSORY TRANSDUCTION SYSTEM"/>
    <property type="match status" value="1"/>
</dbReference>
<dbReference type="InterPro" id="IPR050469">
    <property type="entry name" value="Diguanylate_Cyclase"/>
</dbReference>
<dbReference type="PROSITE" id="PS50887">
    <property type="entry name" value="GGDEF"/>
    <property type="match status" value="1"/>
</dbReference>
<dbReference type="PROSITE" id="PS51257">
    <property type="entry name" value="PROKAR_LIPOPROTEIN"/>
    <property type="match status" value="1"/>
</dbReference>
<dbReference type="GO" id="GO:0043709">
    <property type="term" value="P:cell adhesion involved in single-species biofilm formation"/>
    <property type="evidence" value="ECO:0007669"/>
    <property type="project" value="TreeGrafter"/>
</dbReference>
<feature type="transmembrane region" description="Helical" evidence="1">
    <location>
        <begin position="42"/>
        <end position="63"/>
    </location>
</feature>
<organism evidence="3 4">
    <name type="scientific">Actinoplanes missouriensis (strain ATCC 14538 / DSM 43046 / CBS 188.64 / JCM 3121 / NBRC 102363 / NCIMB 12654 / NRRL B-3342 / UNCC 431)</name>
    <dbReference type="NCBI Taxonomy" id="512565"/>
    <lineage>
        <taxon>Bacteria</taxon>
        <taxon>Bacillati</taxon>
        <taxon>Actinomycetota</taxon>
        <taxon>Actinomycetes</taxon>
        <taxon>Micromonosporales</taxon>
        <taxon>Micromonosporaceae</taxon>
        <taxon>Actinoplanes</taxon>
    </lineage>
</organism>
<feature type="transmembrane region" description="Helical" evidence="1">
    <location>
        <begin position="190"/>
        <end position="212"/>
    </location>
</feature>
<protein>
    <recommendedName>
        <fullName evidence="2">GGDEF domain-containing protein</fullName>
    </recommendedName>
</protein>
<reference evidence="3 4" key="1">
    <citation type="submission" date="2012-02" db="EMBL/GenBank/DDBJ databases">
        <title>Complete genome sequence of Actinoplanes missouriensis 431 (= NBRC 102363).</title>
        <authorList>
            <person name="Ohnishi Y."/>
            <person name="Ishikawa J."/>
            <person name="Sekine M."/>
            <person name="Hosoyama A."/>
            <person name="Harada T."/>
            <person name="Narita H."/>
            <person name="Hata T."/>
            <person name="Konno Y."/>
            <person name="Tutikane K."/>
            <person name="Fujita N."/>
            <person name="Horinouchi S."/>
            <person name="Hayakawa M."/>
        </authorList>
    </citation>
    <scope>NUCLEOTIDE SEQUENCE [LARGE SCALE GENOMIC DNA]</scope>
    <source>
        <strain evidence="4">ATCC 14538 / DSM 43046 / CBS 188.64 / JCM 3121 / NBRC 102363 / NCIMB 12654 / NRRL B-3342 / UNCC 431</strain>
    </source>
</reference>
<dbReference type="KEGG" id="ams:AMIS_27150"/>
<dbReference type="GO" id="GO:0005886">
    <property type="term" value="C:plasma membrane"/>
    <property type="evidence" value="ECO:0007669"/>
    <property type="project" value="TreeGrafter"/>
</dbReference>
<feature type="transmembrane region" description="Helical" evidence="1">
    <location>
        <begin position="100"/>
        <end position="116"/>
    </location>
</feature>
<dbReference type="PANTHER" id="PTHR45138:SF9">
    <property type="entry name" value="DIGUANYLATE CYCLASE DGCM-RELATED"/>
    <property type="match status" value="1"/>
</dbReference>